<feature type="transmembrane region" description="Helical" evidence="1">
    <location>
        <begin position="195"/>
        <end position="215"/>
    </location>
</feature>
<feature type="transmembrane region" description="Helical" evidence="1">
    <location>
        <begin position="329"/>
        <end position="350"/>
    </location>
</feature>
<organism evidence="2 3">
    <name type="scientific">Porites evermanni</name>
    <dbReference type="NCBI Taxonomy" id="104178"/>
    <lineage>
        <taxon>Eukaryota</taxon>
        <taxon>Metazoa</taxon>
        <taxon>Cnidaria</taxon>
        <taxon>Anthozoa</taxon>
        <taxon>Hexacorallia</taxon>
        <taxon>Scleractinia</taxon>
        <taxon>Fungiina</taxon>
        <taxon>Poritidae</taxon>
        <taxon>Porites</taxon>
    </lineage>
</organism>
<feature type="transmembrane region" description="Helical" evidence="1">
    <location>
        <begin position="413"/>
        <end position="431"/>
    </location>
</feature>
<evidence type="ECO:0000313" key="2">
    <source>
        <dbReference type="EMBL" id="CAH3191875.1"/>
    </source>
</evidence>
<feature type="transmembrane region" description="Helical" evidence="1">
    <location>
        <begin position="90"/>
        <end position="109"/>
    </location>
</feature>
<keyword evidence="1" id="KW-0472">Membrane</keyword>
<accession>A0ABN8SNN9</accession>
<evidence type="ECO:0000313" key="3">
    <source>
        <dbReference type="Proteomes" id="UP001159427"/>
    </source>
</evidence>
<keyword evidence="1" id="KW-1133">Transmembrane helix</keyword>
<dbReference type="Proteomes" id="UP001159427">
    <property type="component" value="Unassembled WGS sequence"/>
</dbReference>
<reference evidence="2 3" key="1">
    <citation type="submission" date="2022-05" db="EMBL/GenBank/DDBJ databases">
        <authorList>
            <consortium name="Genoscope - CEA"/>
            <person name="William W."/>
        </authorList>
    </citation>
    <scope>NUCLEOTIDE SEQUENCE [LARGE SCALE GENOMIC DNA]</scope>
</reference>
<name>A0ABN8SNN9_9CNID</name>
<sequence length="435" mass="48136">METRPLLSPICEDSSLDPLSCGPDGVHFPTLDGPFDHDVESGARKSLDVETESRENQRSSCCNILASGMLFSSITKATGLWNPRKSPCSILCAFFVALNFLSLVAEIIIPSVCGPFVDRCVTQKSRATNATSNNNNASESNAAKIYEITLAFDAWNALSDTMTYILLIHTLCRVQQQMPLLSLASARAKVSRREWLFINVMFIICSTAITIASALRISIVKSGKMKFYGTFGSGVLIVYLTAFICTCVFVVLTCAMSSLVDVCFNEICSMSHATLNKIIALHQKLCGQLATASQILAPWFLVHWLMFGANCIAVFAFDSMHFEFLTHKFSGAPTVFMAVAFVLNFALFLVPCVFASRVTWKCESLLFKLNNMTARDWNEEHPFCEHTNVNAFLFYAERSKCGFRVRNITFGSSGTWISALLGLLGLGIRFVQYIN</sequence>
<keyword evidence="3" id="KW-1185">Reference proteome</keyword>
<gene>
    <name evidence="2" type="ORF">PEVE_00022817</name>
</gene>
<feature type="transmembrane region" description="Helical" evidence="1">
    <location>
        <begin position="297"/>
        <end position="317"/>
    </location>
</feature>
<evidence type="ECO:0008006" key="4">
    <source>
        <dbReference type="Google" id="ProtNLM"/>
    </source>
</evidence>
<proteinExistence type="predicted"/>
<keyword evidence="1" id="KW-0812">Transmembrane</keyword>
<feature type="transmembrane region" description="Helical" evidence="1">
    <location>
        <begin position="227"/>
        <end position="252"/>
    </location>
</feature>
<evidence type="ECO:0000256" key="1">
    <source>
        <dbReference type="SAM" id="Phobius"/>
    </source>
</evidence>
<protein>
    <recommendedName>
        <fullName evidence="4">Gustatory receptor</fullName>
    </recommendedName>
</protein>
<dbReference type="EMBL" id="CALNXI010003026">
    <property type="protein sequence ID" value="CAH3191875.1"/>
    <property type="molecule type" value="Genomic_DNA"/>
</dbReference>
<comment type="caution">
    <text evidence="2">The sequence shown here is derived from an EMBL/GenBank/DDBJ whole genome shotgun (WGS) entry which is preliminary data.</text>
</comment>